<dbReference type="InterPro" id="IPR003593">
    <property type="entry name" value="AAA+_ATPase"/>
</dbReference>
<dbReference type="PANTHER" id="PTHR24220:SF685">
    <property type="entry name" value="ABC TRANSPORTER RELATED"/>
    <property type="match status" value="1"/>
</dbReference>
<dbReference type="Gene3D" id="3.40.50.300">
    <property type="entry name" value="P-loop containing nucleotide triphosphate hydrolases"/>
    <property type="match status" value="2"/>
</dbReference>
<protein>
    <recommendedName>
        <fullName evidence="4">ABC transporter domain-containing protein</fullName>
    </recommendedName>
</protein>
<dbReference type="PROSITE" id="PS50893">
    <property type="entry name" value="ABC_TRANSPORTER_2"/>
    <property type="match status" value="2"/>
</dbReference>
<accession>A0A1S6J4Q4</accession>
<dbReference type="PANTHER" id="PTHR24220">
    <property type="entry name" value="IMPORT ATP-BINDING PROTEIN"/>
    <property type="match status" value="1"/>
</dbReference>
<feature type="compositionally biased region" description="Low complexity" evidence="3">
    <location>
        <begin position="265"/>
        <end position="313"/>
    </location>
</feature>
<keyword evidence="2" id="KW-0067">ATP-binding</keyword>
<evidence type="ECO:0000256" key="3">
    <source>
        <dbReference type="SAM" id="MobiDB-lite"/>
    </source>
</evidence>
<name>A0A1S6J4Q4_9ACTN</name>
<dbReference type="GO" id="GO:0005886">
    <property type="term" value="C:plasma membrane"/>
    <property type="evidence" value="ECO:0007669"/>
    <property type="project" value="TreeGrafter"/>
</dbReference>
<proteinExistence type="predicted"/>
<dbReference type="GO" id="GO:0022857">
    <property type="term" value="F:transmembrane transporter activity"/>
    <property type="evidence" value="ECO:0007669"/>
    <property type="project" value="TreeGrafter"/>
</dbReference>
<dbReference type="InterPro" id="IPR017871">
    <property type="entry name" value="ABC_transporter-like_CS"/>
</dbReference>
<keyword evidence="1" id="KW-0547">Nucleotide-binding</keyword>
<dbReference type="InterPro" id="IPR015854">
    <property type="entry name" value="ABC_transpr_LolD-like"/>
</dbReference>
<feature type="compositionally biased region" description="Pro residues" evidence="3">
    <location>
        <begin position="314"/>
        <end position="323"/>
    </location>
</feature>
<feature type="region of interest" description="Disordered" evidence="3">
    <location>
        <begin position="214"/>
        <end position="238"/>
    </location>
</feature>
<feature type="region of interest" description="Disordered" evidence="3">
    <location>
        <begin position="588"/>
        <end position="613"/>
    </location>
</feature>
<sequence length="613" mass="62514">MTVRRVHDGATVLPPAGLEVGSGEVLAVTGASGAGKTTLLRALLDVLPDGLHRPAGTVRWRGAPVEPGRAARRWRRARCGWLGQDPGAALNPLWRVDRLIGEGFTGDAGARVRRVEVLMHRLGLPPGLAARRAGEVSGGQAQRVALARALCADPELLVLDEPTSALDRATAGLVAETVRSWRDVPGRCVVLVTHDAHLAAELADRTLVLAGGPRPAPDAGAAGGPALPAAPGHGPRPAAVVRESLPSAVVREPLPSGVVRESLPAASAHEASAGTAGTPTGPAPCTAAASAASSASAAPSPAPVVSSSASATPSPGPVVPPPVTAAQAPDPSTPSPASATQPPAPDPAAPPPAPVLSPPAPVLSPPAPVLSARGLSLLTPGGAPLLDAGDLELPEGGWLAVTGLSGSGKTTLLHALAGRRPPAGGELLLRGHPLPRETRSRDRRMLRAVQLAGQDTVTELNPAHTAGRSVARPLRVFHGTTGTAGRRRVRELLEAVGLPAELSGSRPSALSGGQRRRVVLARALAAEPDVLLLDEPTAGLDPVSARRVLDLLDRLRGSGPAILTVTHDPDTAARADHVLHLTGRRLIPRAPTALPDPAHDQRTEHHGVRQHHG</sequence>
<feature type="region of interest" description="Disordered" evidence="3">
    <location>
        <begin position="263"/>
        <end position="360"/>
    </location>
</feature>
<feature type="compositionally biased region" description="Low complexity" evidence="3">
    <location>
        <begin position="324"/>
        <end position="341"/>
    </location>
</feature>
<dbReference type="InterPro" id="IPR003439">
    <property type="entry name" value="ABC_transporter-like_ATP-bd"/>
</dbReference>
<organism evidence="5 6">
    <name type="scientific">Streptomyces pactum</name>
    <dbReference type="NCBI Taxonomy" id="68249"/>
    <lineage>
        <taxon>Bacteria</taxon>
        <taxon>Bacillati</taxon>
        <taxon>Actinomycetota</taxon>
        <taxon>Actinomycetes</taxon>
        <taxon>Kitasatosporales</taxon>
        <taxon>Streptomycetaceae</taxon>
        <taxon>Streptomyces</taxon>
    </lineage>
</organism>
<dbReference type="Proteomes" id="UP000189443">
    <property type="component" value="Chromosome"/>
</dbReference>
<dbReference type="EMBL" id="CP019724">
    <property type="protein sequence ID" value="AQS66748.1"/>
    <property type="molecule type" value="Genomic_DNA"/>
</dbReference>
<evidence type="ECO:0000256" key="1">
    <source>
        <dbReference type="ARBA" id="ARBA00022741"/>
    </source>
</evidence>
<gene>
    <name evidence="5" type="ORF">B1H29_07235</name>
</gene>
<dbReference type="KEGG" id="spac:B1H29_07235"/>
<feature type="domain" description="ABC transporter" evidence="4">
    <location>
        <begin position="1"/>
        <end position="236"/>
    </location>
</feature>
<evidence type="ECO:0000256" key="2">
    <source>
        <dbReference type="ARBA" id="ARBA00022840"/>
    </source>
</evidence>
<keyword evidence="6" id="KW-1185">Reference proteome</keyword>
<dbReference type="InterPro" id="IPR027417">
    <property type="entry name" value="P-loop_NTPase"/>
</dbReference>
<feature type="domain" description="ABC transporter" evidence="4">
    <location>
        <begin position="370"/>
        <end position="608"/>
    </location>
</feature>
<feature type="compositionally biased region" description="Basic and acidic residues" evidence="3">
    <location>
        <begin position="597"/>
        <end position="607"/>
    </location>
</feature>
<dbReference type="SMART" id="SM00382">
    <property type="entry name" value="AAA"/>
    <property type="match status" value="2"/>
</dbReference>
<dbReference type="SUPFAM" id="SSF52540">
    <property type="entry name" value="P-loop containing nucleoside triphosphate hydrolases"/>
    <property type="match status" value="2"/>
</dbReference>
<evidence type="ECO:0000259" key="4">
    <source>
        <dbReference type="PROSITE" id="PS50893"/>
    </source>
</evidence>
<dbReference type="AlphaFoldDB" id="A0A1S6J4Q4"/>
<reference evidence="5 6" key="1">
    <citation type="submission" date="2017-02" db="EMBL/GenBank/DDBJ databases">
        <title>Streptomyces pactum ACT12 Genome sequencing and assembly.</title>
        <authorList>
            <person name="Xue Q."/>
            <person name="Yan X."/>
            <person name="Jia L."/>
            <person name="Yan H."/>
        </authorList>
    </citation>
    <scope>NUCLEOTIDE SEQUENCE [LARGE SCALE GENOMIC DNA]</scope>
    <source>
        <strain evidence="5 6">ACT12</strain>
    </source>
</reference>
<feature type="compositionally biased region" description="Pro residues" evidence="3">
    <location>
        <begin position="342"/>
        <end position="360"/>
    </location>
</feature>
<dbReference type="Pfam" id="PF00005">
    <property type="entry name" value="ABC_tran"/>
    <property type="match status" value="2"/>
</dbReference>
<evidence type="ECO:0000313" key="5">
    <source>
        <dbReference type="EMBL" id="AQS66748.1"/>
    </source>
</evidence>
<dbReference type="PROSITE" id="PS00211">
    <property type="entry name" value="ABC_TRANSPORTER_1"/>
    <property type="match status" value="2"/>
</dbReference>
<evidence type="ECO:0000313" key="6">
    <source>
        <dbReference type="Proteomes" id="UP000189443"/>
    </source>
</evidence>
<dbReference type="GO" id="GO:0005524">
    <property type="term" value="F:ATP binding"/>
    <property type="evidence" value="ECO:0007669"/>
    <property type="project" value="UniProtKB-KW"/>
</dbReference>
<dbReference type="GO" id="GO:0016887">
    <property type="term" value="F:ATP hydrolysis activity"/>
    <property type="evidence" value="ECO:0007669"/>
    <property type="project" value="InterPro"/>
</dbReference>